<evidence type="ECO:0000313" key="1">
    <source>
        <dbReference type="EMBL" id="KAL1511334.1"/>
    </source>
</evidence>
<accession>A0AB34J4D5</accession>
<organism evidence="1 2">
    <name type="scientific">Prymnesium parvum</name>
    <name type="common">Toxic golden alga</name>
    <dbReference type="NCBI Taxonomy" id="97485"/>
    <lineage>
        <taxon>Eukaryota</taxon>
        <taxon>Haptista</taxon>
        <taxon>Haptophyta</taxon>
        <taxon>Prymnesiophyceae</taxon>
        <taxon>Prymnesiales</taxon>
        <taxon>Prymnesiaceae</taxon>
        <taxon>Prymnesium</taxon>
    </lineage>
</organism>
<gene>
    <name evidence="1" type="ORF">AB1Y20_006138</name>
</gene>
<sequence length="86" mass="9553">MEIMGLEPHKSSAPKLWLQVSDIKDLLDTTDPAGINGRSGERSLDCVLAAKHPDHQYERRQQSVKDMISVSVSRPPSSGWKGLQLK</sequence>
<reference evidence="1 2" key="1">
    <citation type="journal article" date="2024" name="Science">
        <title>Giant polyketide synthase enzymes in the biosynthesis of giant marine polyether toxins.</title>
        <authorList>
            <person name="Fallon T.R."/>
            <person name="Shende V.V."/>
            <person name="Wierzbicki I.H."/>
            <person name="Pendleton A.L."/>
            <person name="Watervoot N.F."/>
            <person name="Auber R.P."/>
            <person name="Gonzalez D.J."/>
            <person name="Wisecaver J.H."/>
            <person name="Moore B.S."/>
        </authorList>
    </citation>
    <scope>NUCLEOTIDE SEQUENCE [LARGE SCALE GENOMIC DNA]</scope>
    <source>
        <strain evidence="1 2">12B1</strain>
    </source>
</reference>
<keyword evidence="2" id="KW-1185">Reference proteome</keyword>
<comment type="caution">
    <text evidence="1">The sequence shown here is derived from an EMBL/GenBank/DDBJ whole genome shotgun (WGS) entry which is preliminary data.</text>
</comment>
<dbReference type="AlphaFoldDB" id="A0AB34J4D5"/>
<proteinExistence type="predicted"/>
<dbReference type="Proteomes" id="UP001515480">
    <property type="component" value="Unassembled WGS sequence"/>
</dbReference>
<protein>
    <submittedName>
        <fullName evidence="1">Uncharacterized protein</fullName>
    </submittedName>
</protein>
<dbReference type="EMBL" id="JBGBPQ010000014">
    <property type="protein sequence ID" value="KAL1511334.1"/>
    <property type="molecule type" value="Genomic_DNA"/>
</dbReference>
<evidence type="ECO:0000313" key="2">
    <source>
        <dbReference type="Proteomes" id="UP001515480"/>
    </source>
</evidence>
<name>A0AB34J4D5_PRYPA</name>